<reference evidence="1 2" key="1">
    <citation type="journal article" date="2015" name="Proc. Natl. Acad. Sci. U.S.A.">
        <title>The resurrection genome of Boea hygrometrica: A blueprint for survival of dehydration.</title>
        <authorList>
            <person name="Xiao L."/>
            <person name="Yang G."/>
            <person name="Zhang L."/>
            <person name="Yang X."/>
            <person name="Zhao S."/>
            <person name="Ji Z."/>
            <person name="Zhou Q."/>
            <person name="Hu M."/>
            <person name="Wang Y."/>
            <person name="Chen M."/>
            <person name="Xu Y."/>
            <person name="Jin H."/>
            <person name="Xiao X."/>
            <person name="Hu G."/>
            <person name="Bao F."/>
            <person name="Hu Y."/>
            <person name="Wan P."/>
            <person name="Li L."/>
            <person name="Deng X."/>
            <person name="Kuang T."/>
            <person name="Xiang C."/>
            <person name="Zhu J.K."/>
            <person name="Oliver M.J."/>
            <person name="He Y."/>
        </authorList>
    </citation>
    <scope>NUCLEOTIDE SEQUENCE [LARGE SCALE GENOMIC DNA]</scope>
    <source>
        <strain evidence="2">cv. XS01</strain>
    </source>
</reference>
<protein>
    <submittedName>
        <fullName evidence="1">Uncharacterized protein</fullName>
    </submittedName>
</protein>
<name>A0A2Z7C2H8_9LAMI</name>
<dbReference type="EMBL" id="KQ999881">
    <property type="protein sequence ID" value="KZV40709.1"/>
    <property type="molecule type" value="Genomic_DNA"/>
</dbReference>
<proteinExistence type="predicted"/>
<evidence type="ECO:0000313" key="2">
    <source>
        <dbReference type="Proteomes" id="UP000250235"/>
    </source>
</evidence>
<dbReference type="AlphaFoldDB" id="A0A2Z7C2H8"/>
<dbReference type="Proteomes" id="UP000250235">
    <property type="component" value="Unassembled WGS sequence"/>
</dbReference>
<gene>
    <name evidence="1" type="ORF">F511_32547</name>
</gene>
<accession>A0A2Z7C2H8</accession>
<keyword evidence="2" id="KW-1185">Reference proteome</keyword>
<evidence type="ECO:0000313" key="1">
    <source>
        <dbReference type="EMBL" id="KZV40709.1"/>
    </source>
</evidence>
<organism evidence="1 2">
    <name type="scientific">Dorcoceras hygrometricum</name>
    <dbReference type="NCBI Taxonomy" id="472368"/>
    <lineage>
        <taxon>Eukaryota</taxon>
        <taxon>Viridiplantae</taxon>
        <taxon>Streptophyta</taxon>
        <taxon>Embryophyta</taxon>
        <taxon>Tracheophyta</taxon>
        <taxon>Spermatophyta</taxon>
        <taxon>Magnoliopsida</taxon>
        <taxon>eudicotyledons</taxon>
        <taxon>Gunneridae</taxon>
        <taxon>Pentapetalae</taxon>
        <taxon>asterids</taxon>
        <taxon>lamiids</taxon>
        <taxon>Lamiales</taxon>
        <taxon>Gesneriaceae</taxon>
        <taxon>Didymocarpoideae</taxon>
        <taxon>Trichosporeae</taxon>
        <taxon>Loxocarpinae</taxon>
        <taxon>Dorcoceras</taxon>
    </lineage>
</organism>
<sequence length="56" mass="6497">MKMCPFRTSGMGNLQIPAFYMATTFGPSTYMNYKMDVRQLVSNTKLHLLKFEELDV</sequence>